<keyword evidence="1" id="KW-1133">Transmembrane helix</keyword>
<protein>
    <recommendedName>
        <fullName evidence="4">Transmembrane protein</fullName>
    </recommendedName>
</protein>
<gene>
    <name evidence="2" type="ORF">J2T09_003833</name>
</gene>
<accession>A0ABT9PY85</accession>
<sequence length="37" mass="4090">MTIWQIAAMLMMPASALIFAGVALYIVNRKFGPGYKD</sequence>
<keyword evidence="1" id="KW-0472">Membrane</keyword>
<evidence type="ECO:0000256" key="1">
    <source>
        <dbReference type="SAM" id="Phobius"/>
    </source>
</evidence>
<evidence type="ECO:0000313" key="3">
    <source>
        <dbReference type="Proteomes" id="UP001241472"/>
    </source>
</evidence>
<feature type="transmembrane region" description="Helical" evidence="1">
    <location>
        <begin position="6"/>
        <end position="27"/>
    </location>
</feature>
<evidence type="ECO:0000313" key="2">
    <source>
        <dbReference type="EMBL" id="MDP9839058.1"/>
    </source>
</evidence>
<reference evidence="2 3" key="1">
    <citation type="submission" date="2023-07" db="EMBL/GenBank/DDBJ databases">
        <title>Sorghum-associated microbial communities from plants grown in Nebraska, USA.</title>
        <authorList>
            <person name="Schachtman D."/>
        </authorList>
    </citation>
    <scope>NUCLEOTIDE SEQUENCE [LARGE SCALE GENOMIC DNA]</scope>
    <source>
        <strain evidence="2 3">DS1307</strain>
    </source>
</reference>
<evidence type="ECO:0008006" key="4">
    <source>
        <dbReference type="Google" id="ProtNLM"/>
    </source>
</evidence>
<keyword evidence="1" id="KW-0812">Transmembrane</keyword>
<name>A0ABT9PY85_9HYPH</name>
<dbReference type="EMBL" id="JAUSRF010000013">
    <property type="protein sequence ID" value="MDP9839058.1"/>
    <property type="molecule type" value="Genomic_DNA"/>
</dbReference>
<comment type="caution">
    <text evidence="2">The sequence shown here is derived from an EMBL/GenBank/DDBJ whole genome shotgun (WGS) entry which is preliminary data.</text>
</comment>
<dbReference type="Proteomes" id="UP001241472">
    <property type="component" value="Unassembled WGS sequence"/>
</dbReference>
<proteinExistence type="predicted"/>
<organism evidence="2 3">
    <name type="scientific">Neorhizobium huautlense</name>
    <dbReference type="NCBI Taxonomy" id="67774"/>
    <lineage>
        <taxon>Bacteria</taxon>
        <taxon>Pseudomonadati</taxon>
        <taxon>Pseudomonadota</taxon>
        <taxon>Alphaproteobacteria</taxon>
        <taxon>Hyphomicrobiales</taxon>
        <taxon>Rhizobiaceae</taxon>
        <taxon>Rhizobium/Agrobacterium group</taxon>
        <taxon>Neorhizobium</taxon>
    </lineage>
</organism>
<keyword evidence="3" id="KW-1185">Reference proteome</keyword>